<reference evidence="5" key="1">
    <citation type="submission" date="2022-11" db="UniProtKB">
        <authorList>
            <consortium name="WormBaseParasite"/>
        </authorList>
    </citation>
    <scope>IDENTIFICATION</scope>
</reference>
<evidence type="ECO:0000256" key="3">
    <source>
        <dbReference type="SAM" id="MobiDB-lite"/>
    </source>
</evidence>
<dbReference type="AlphaFoldDB" id="A0A915LCZ5"/>
<dbReference type="Gene3D" id="3.40.50.300">
    <property type="entry name" value="P-loop containing nucleotide triphosphate hydrolases"/>
    <property type="match status" value="1"/>
</dbReference>
<keyword evidence="1" id="KW-0547">Nucleotide-binding</keyword>
<dbReference type="Proteomes" id="UP000887561">
    <property type="component" value="Unplaced"/>
</dbReference>
<evidence type="ECO:0000313" key="4">
    <source>
        <dbReference type="Proteomes" id="UP000887561"/>
    </source>
</evidence>
<proteinExistence type="predicted"/>
<organism evidence="4 5">
    <name type="scientific">Meloidogyne javanica</name>
    <name type="common">Root-knot nematode worm</name>
    <dbReference type="NCBI Taxonomy" id="6303"/>
    <lineage>
        <taxon>Eukaryota</taxon>
        <taxon>Metazoa</taxon>
        <taxon>Ecdysozoa</taxon>
        <taxon>Nematoda</taxon>
        <taxon>Chromadorea</taxon>
        <taxon>Rhabditida</taxon>
        <taxon>Tylenchina</taxon>
        <taxon>Tylenchomorpha</taxon>
        <taxon>Tylenchoidea</taxon>
        <taxon>Meloidogynidae</taxon>
        <taxon>Meloidogyninae</taxon>
        <taxon>Meloidogyne</taxon>
        <taxon>Meloidogyne incognita group</taxon>
    </lineage>
</organism>
<keyword evidence="2" id="KW-0342">GTP-binding</keyword>
<feature type="compositionally biased region" description="Basic and acidic residues" evidence="3">
    <location>
        <begin position="35"/>
        <end position="47"/>
    </location>
</feature>
<name>A0A915LCZ5_MELJA</name>
<dbReference type="SUPFAM" id="SSF52540">
    <property type="entry name" value="P-loop containing nucleoside triphosphate hydrolases"/>
    <property type="match status" value="1"/>
</dbReference>
<dbReference type="Pfam" id="PF00071">
    <property type="entry name" value="Ras"/>
    <property type="match status" value="1"/>
</dbReference>
<protein>
    <submittedName>
        <fullName evidence="5">Uncharacterized protein</fullName>
    </submittedName>
</protein>
<sequence length="102" mass="11473">VRHFCPNVSSLLMIVPIILVGNKKDLRNDPQTIRDLSRNKQDPIKTDQGKAVAEQIGAYAYLECSAKTKEAYGFSGFEANYNNLVMKVKVIAYVLPNDTKKR</sequence>
<dbReference type="WBParaSite" id="scaffold10548_cov173.g14894">
    <property type="protein sequence ID" value="scaffold10548_cov173.g14894"/>
    <property type="gene ID" value="scaffold10548_cov173.g14894"/>
</dbReference>
<evidence type="ECO:0000313" key="5">
    <source>
        <dbReference type="WBParaSite" id="scaffold10548_cov173.g14894"/>
    </source>
</evidence>
<evidence type="ECO:0000256" key="1">
    <source>
        <dbReference type="ARBA" id="ARBA00022741"/>
    </source>
</evidence>
<dbReference type="GO" id="GO:0003924">
    <property type="term" value="F:GTPase activity"/>
    <property type="evidence" value="ECO:0007669"/>
    <property type="project" value="InterPro"/>
</dbReference>
<dbReference type="PANTHER" id="PTHR24072">
    <property type="entry name" value="RHO FAMILY GTPASE"/>
    <property type="match status" value="1"/>
</dbReference>
<dbReference type="GO" id="GO:0007264">
    <property type="term" value="P:small GTPase-mediated signal transduction"/>
    <property type="evidence" value="ECO:0007669"/>
    <property type="project" value="InterPro"/>
</dbReference>
<dbReference type="GO" id="GO:0005525">
    <property type="term" value="F:GTP binding"/>
    <property type="evidence" value="ECO:0007669"/>
    <property type="project" value="UniProtKB-KW"/>
</dbReference>
<feature type="region of interest" description="Disordered" evidence="3">
    <location>
        <begin position="27"/>
        <end position="47"/>
    </location>
</feature>
<dbReference type="InterPro" id="IPR003578">
    <property type="entry name" value="Small_GTPase_Rho"/>
</dbReference>
<dbReference type="InterPro" id="IPR001806">
    <property type="entry name" value="Small_GTPase"/>
</dbReference>
<dbReference type="SMART" id="SM00174">
    <property type="entry name" value="RHO"/>
    <property type="match status" value="1"/>
</dbReference>
<dbReference type="InterPro" id="IPR027417">
    <property type="entry name" value="P-loop_NTPase"/>
</dbReference>
<evidence type="ECO:0000256" key="2">
    <source>
        <dbReference type="ARBA" id="ARBA00023134"/>
    </source>
</evidence>
<accession>A0A915LCZ5</accession>
<keyword evidence="4" id="KW-1185">Reference proteome</keyword>